<comment type="caution">
    <text evidence="2">Lacks conserved residue(s) required for the propagation of feature annotation.</text>
</comment>
<reference evidence="4 5" key="1">
    <citation type="submission" date="2020-08" db="EMBL/GenBank/DDBJ databases">
        <title>Genomic Encyclopedia of Type Strains, Phase IV (KMG-IV): sequencing the most valuable type-strain genomes for metagenomic binning, comparative biology and taxonomic classification.</title>
        <authorList>
            <person name="Goeker M."/>
        </authorList>
    </citation>
    <scope>NUCLEOTIDE SEQUENCE [LARGE SCALE GENOMIC DNA]</scope>
    <source>
        <strain evidence="4 5">DSM 27026</strain>
    </source>
</reference>
<dbReference type="InterPro" id="IPR001789">
    <property type="entry name" value="Sig_transdc_resp-reg_receiver"/>
</dbReference>
<dbReference type="SMART" id="SM00448">
    <property type="entry name" value="REC"/>
    <property type="match status" value="1"/>
</dbReference>
<evidence type="ECO:0000313" key="5">
    <source>
        <dbReference type="Proteomes" id="UP000553706"/>
    </source>
</evidence>
<accession>A0A840VRB7</accession>
<evidence type="ECO:0000256" key="2">
    <source>
        <dbReference type="PROSITE-ProRule" id="PRU00169"/>
    </source>
</evidence>
<proteinExistence type="predicted"/>
<feature type="domain" description="Response regulatory" evidence="3">
    <location>
        <begin position="17"/>
        <end position="131"/>
    </location>
</feature>
<dbReference type="PROSITE" id="PS50110">
    <property type="entry name" value="RESPONSE_REGULATORY"/>
    <property type="match status" value="1"/>
</dbReference>
<evidence type="ECO:0000313" key="4">
    <source>
        <dbReference type="EMBL" id="MBB5374131.1"/>
    </source>
</evidence>
<gene>
    <name evidence="4" type="ORF">HNP71_002401</name>
</gene>
<comment type="caution">
    <text evidence="4">The sequence shown here is derived from an EMBL/GenBank/DDBJ whole genome shotgun (WGS) entry which is preliminary data.</text>
</comment>
<dbReference type="PANTHER" id="PTHR44591:SF25">
    <property type="entry name" value="CHEMOTAXIS TWO-COMPONENT RESPONSE REGULATOR"/>
    <property type="match status" value="1"/>
</dbReference>
<evidence type="ECO:0000259" key="3">
    <source>
        <dbReference type="PROSITE" id="PS50110"/>
    </source>
</evidence>
<dbReference type="SUPFAM" id="SSF52172">
    <property type="entry name" value="CheY-like"/>
    <property type="match status" value="1"/>
</dbReference>
<protein>
    <submittedName>
        <fullName evidence="4">FixJ family two-component response regulator</fullName>
    </submittedName>
</protein>
<dbReference type="EMBL" id="JACHFJ010000012">
    <property type="protein sequence ID" value="MBB5374131.1"/>
    <property type="molecule type" value="Genomic_DNA"/>
</dbReference>
<dbReference type="AlphaFoldDB" id="A0A840VRB7"/>
<dbReference type="Pfam" id="PF00072">
    <property type="entry name" value="Response_reg"/>
    <property type="match status" value="1"/>
</dbReference>
<dbReference type="PANTHER" id="PTHR44591">
    <property type="entry name" value="STRESS RESPONSE REGULATOR PROTEIN 1"/>
    <property type="match status" value="1"/>
</dbReference>
<keyword evidence="1" id="KW-0597">Phosphoprotein</keyword>
<evidence type="ECO:0000256" key="1">
    <source>
        <dbReference type="ARBA" id="ARBA00022553"/>
    </source>
</evidence>
<dbReference type="GO" id="GO:0000160">
    <property type="term" value="P:phosphorelay signal transduction system"/>
    <property type="evidence" value="ECO:0007669"/>
    <property type="project" value="InterPro"/>
</dbReference>
<dbReference type="Proteomes" id="UP000553706">
    <property type="component" value="Unassembled WGS sequence"/>
</dbReference>
<dbReference type="InterPro" id="IPR050595">
    <property type="entry name" value="Bact_response_regulator"/>
</dbReference>
<dbReference type="Gene3D" id="3.40.50.2300">
    <property type="match status" value="1"/>
</dbReference>
<dbReference type="InterPro" id="IPR011006">
    <property type="entry name" value="CheY-like_superfamily"/>
</dbReference>
<sequence>MPVFEAGVWEMAEARPLVVVVNDDAAMRDALRFVLRLEGLEVQAYANGDAFLASRDLPRTKCLILKDRLPGLDAFELLRQLRTREFSPPVILLTSAASPALYGRAQAAGVWRVLEKPILDNRLVEAVTSVLEGHPSRQA</sequence>
<name>A0A840VRB7_9PROT</name>
<dbReference type="RefSeq" id="WP_183267146.1">
    <property type="nucleotide sequence ID" value="NZ_JACHFJ010000012.1"/>
</dbReference>
<organism evidence="4 5">
    <name type="scientific">Acidocella aromatica</name>
    <dbReference type="NCBI Taxonomy" id="1303579"/>
    <lineage>
        <taxon>Bacteria</taxon>
        <taxon>Pseudomonadati</taxon>
        <taxon>Pseudomonadota</taxon>
        <taxon>Alphaproteobacteria</taxon>
        <taxon>Acetobacterales</taxon>
        <taxon>Acidocellaceae</taxon>
        <taxon>Acidocella</taxon>
    </lineage>
</organism>
<keyword evidence="5" id="KW-1185">Reference proteome</keyword>